<accession>A0A2C5W936</accession>
<proteinExistence type="predicted"/>
<comment type="caution">
    <text evidence="2">The sequence shown here is derived from an EMBL/GenBank/DDBJ whole genome shotgun (WGS) entry which is preliminary data.</text>
</comment>
<dbReference type="EMBL" id="PDKZ01000002">
    <property type="protein sequence ID" value="PHH42217.1"/>
    <property type="molecule type" value="Genomic_DNA"/>
</dbReference>
<name>A0A2C5W936_PSEPU</name>
<reference evidence="3" key="1">
    <citation type="submission" date="2017-10" db="EMBL/GenBank/DDBJ databases">
        <title>FDA dAtabase for Regulatory Grade micrObial Sequences (FDA-ARGOS): Supporting development and validation of Infectious Disease Dx tests.</title>
        <authorList>
            <person name="Goldberg B."/>
            <person name="Campos J."/>
            <person name="Tallon L."/>
            <person name="Sadzewicz L."/>
            <person name="Ott S."/>
            <person name="Zhao X."/>
            <person name="Nagaraj S."/>
            <person name="Vavikolanu K."/>
            <person name="Aluvathingal J."/>
            <person name="Nadendla S."/>
            <person name="Geyer C."/>
            <person name="Sichtig H."/>
        </authorList>
    </citation>
    <scope>NUCLEOTIDE SEQUENCE [LARGE SCALE GENOMIC DNA]</scope>
    <source>
        <strain evidence="3">FDAARGOS_376</strain>
    </source>
</reference>
<protein>
    <submittedName>
        <fullName evidence="2">Uncharacterized protein</fullName>
    </submittedName>
</protein>
<evidence type="ECO:0000313" key="2">
    <source>
        <dbReference type="EMBL" id="PHH42217.1"/>
    </source>
</evidence>
<feature type="region of interest" description="Disordered" evidence="1">
    <location>
        <begin position="45"/>
        <end position="64"/>
    </location>
</feature>
<evidence type="ECO:0000256" key="1">
    <source>
        <dbReference type="SAM" id="MobiDB-lite"/>
    </source>
</evidence>
<dbReference type="Proteomes" id="UP000222460">
    <property type="component" value="Unassembled WGS sequence"/>
</dbReference>
<organism evidence="2 3">
    <name type="scientific">Pseudomonas putida</name>
    <name type="common">Arthrobacter siderocapsulatus</name>
    <dbReference type="NCBI Taxonomy" id="303"/>
    <lineage>
        <taxon>Bacteria</taxon>
        <taxon>Pseudomonadati</taxon>
        <taxon>Pseudomonadota</taxon>
        <taxon>Gammaproteobacteria</taxon>
        <taxon>Pseudomonadales</taxon>
        <taxon>Pseudomonadaceae</taxon>
        <taxon>Pseudomonas</taxon>
    </lineage>
</organism>
<evidence type="ECO:0000313" key="3">
    <source>
        <dbReference type="Proteomes" id="UP000222460"/>
    </source>
</evidence>
<gene>
    <name evidence="2" type="ORF">CRX57_19150</name>
</gene>
<sequence length="64" mass="6579">MGFCITFAPLGLDLFVVLYGEFHHCTPVGAGLLAKASCQAPPMLDVPPSSRASPLPQGQGVPLG</sequence>
<dbReference type="AlphaFoldDB" id="A0A2C5W936"/>